<dbReference type="Gene3D" id="2.130.10.10">
    <property type="entry name" value="YVTN repeat-like/Quinoprotein amine dehydrogenase"/>
    <property type="match status" value="1"/>
</dbReference>
<evidence type="ECO:0000313" key="7">
    <source>
        <dbReference type="Proteomes" id="UP000759537"/>
    </source>
</evidence>
<comment type="subunit">
    <text evidence="3">Component of the pre-66S ribosomal particle.</text>
</comment>
<dbReference type="Proteomes" id="UP000759537">
    <property type="component" value="Unassembled WGS sequence"/>
</dbReference>
<reference evidence="6" key="1">
    <citation type="submission" date="2019-10" db="EMBL/GenBank/DDBJ databases">
        <authorList>
            <consortium name="DOE Joint Genome Institute"/>
            <person name="Kuo A."/>
            <person name="Miyauchi S."/>
            <person name="Kiss E."/>
            <person name="Drula E."/>
            <person name="Kohler A."/>
            <person name="Sanchez-Garcia M."/>
            <person name="Andreopoulos B."/>
            <person name="Barry K.W."/>
            <person name="Bonito G."/>
            <person name="Buee M."/>
            <person name="Carver A."/>
            <person name="Chen C."/>
            <person name="Cichocki N."/>
            <person name="Clum A."/>
            <person name="Culley D."/>
            <person name="Crous P.W."/>
            <person name="Fauchery L."/>
            <person name="Girlanda M."/>
            <person name="Hayes R."/>
            <person name="Keri Z."/>
            <person name="LaButti K."/>
            <person name="Lipzen A."/>
            <person name="Lombard V."/>
            <person name="Magnuson J."/>
            <person name="Maillard F."/>
            <person name="Morin E."/>
            <person name="Murat C."/>
            <person name="Nolan M."/>
            <person name="Ohm R."/>
            <person name="Pangilinan J."/>
            <person name="Pereira M."/>
            <person name="Perotto S."/>
            <person name="Peter M."/>
            <person name="Riley R."/>
            <person name="Sitrit Y."/>
            <person name="Stielow B."/>
            <person name="Szollosi G."/>
            <person name="Zifcakova L."/>
            <person name="Stursova M."/>
            <person name="Spatafora J.W."/>
            <person name="Tedersoo L."/>
            <person name="Vaario L.-M."/>
            <person name="Yamada A."/>
            <person name="Yan M."/>
            <person name="Wang P."/>
            <person name="Xu J."/>
            <person name="Bruns T."/>
            <person name="Baldrian P."/>
            <person name="Vilgalys R."/>
            <person name="Henrissat B."/>
            <person name="Grigoriev I.V."/>
            <person name="Hibbett D."/>
            <person name="Nagy L.G."/>
            <person name="Martin F.M."/>
        </authorList>
    </citation>
    <scope>NUCLEOTIDE SEQUENCE</scope>
    <source>
        <strain evidence="6">Prilba</strain>
    </source>
</reference>
<dbReference type="CDD" id="cd22857">
    <property type="entry name" value="WDR74"/>
    <property type="match status" value="1"/>
</dbReference>
<dbReference type="OrthoDB" id="18388at2759"/>
<name>A0A9P5MTP5_9AGAM</name>
<comment type="caution">
    <text evidence="6">The sequence shown here is derived from an EMBL/GenBank/DDBJ whole genome shotgun (WGS) entry which is preliminary data.</text>
</comment>
<evidence type="ECO:0000256" key="1">
    <source>
        <dbReference type="ARBA" id="ARBA00002889"/>
    </source>
</evidence>
<evidence type="ECO:0000256" key="3">
    <source>
        <dbReference type="ARBA" id="ARBA00011187"/>
    </source>
</evidence>
<dbReference type="PANTHER" id="PTHR16038">
    <property type="entry name" value="NOP SEVEN ASSOCIATED PROTEIN 1"/>
    <property type="match status" value="1"/>
</dbReference>
<gene>
    <name evidence="6" type="ORF">DFH94DRAFT_750038</name>
</gene>
<dbReference type="GO" id="GO:0005730">
    <property type="term" value="C:nucleolus"/>
    <property type="evidence" value="ECO:0007669"/>
    <property type="project" value="InterPro"/>
</dbReference>
<organism evidence="6 7">
    <name type="scientific">Russula ochroleuca</name>
    <dbReference type="NCBI Taxonomy" id="152965"/>
    <lineage>
        <taxon>Eukaryota</taxon>
        <taxon>Fungi</taxon>
        <taxon>Dikarya</taxon>
        <taxon>Basidiomycota</taxon>
        <taxon>Agaricomycotina</taxon>
        <taxon>Agaricomycetes</taxon>
        <taxon>Russulales</taxon>
        <taxon>Russulaceae</taxon>
        <taxon>Russula</taxon>
    </lineage>
</organism>
<dbReference type="InterPro" id="IPR015943">
    <property type="entry name" value="WD40/YVTN_repeat-like_dom_sf"/>
</dbReference>
<protein>
    <recommendedName>
        <fullName evidence="4">Ribosome biogenesis protein NSA1</fullName>
    </recommendedName>
</protein>
<evidence type="ECO:0000256" key="2">
    <source>
        <dbReference type="ARBA" id="ARBA00007861"/>
    </source>
</evidence>
<dbReference type="SUPFAM" id="SSF50978">
    <property type="entry name" value="WD40 repeat-like"/>
    <property type="match status" value="1"/>
</dbReference>
<comment type="function">
    <text evidence="1">Involved in the biogenesis of the 60S ribosomal subunit.</text>
</comment>
<reference evidence="6" key="2">
    <citation type="journal article" date="2020" name="Nat. Commun.">
        <title>Large-scale genome sequencing of mycorrhizal fungi provides insights into the early evolution of symbiotic traits.</title>
        <authorList>
            <person name="Miyauchi S."/>
            <person name="Kiss E."/>
            <person name="Kuo A."/>
            <person name="Drula E."/>
            <person name="Kohler A."/>
            <person name="Sanchez-Garcia M."/>
            <person name="Morin E."/>
            <person name="Andreopoulos B."/>
            <person name="Barry K.W."/>
            <person name="Bonito G."/>
            <person name="Buee M."/>
            <person name="Carver A."/>
            <person name="Chen C."/>
            <person name="Cichocki N."/>
            <person name="Clum A."/>
            <person name="Culley D."/>
            <person name="Crous P.W."/>
            <person name="Fauchery L."/>
            <person name="Girlanda M."/>
            <person name="Hayes R.D."/>
            <person name="Keri Z."/>
            <person name="LaButti K."/>
            <person name="Lipzen A."/>
            <person name="Lombard V."/>
            <person name="Magnuson J."/>
            <person name="Maillard F."/>
            <person name="Murat C."/>
            <person name="Nolan M."/>
            <person name="Ohm R.A."/>
            <person name="Pangilinan J."/>
            <person name="Pereira M.F."/>
            <person name="Perotto S."/>
            <person name="Peter M."/>
            <person name="Pfister S."/>
            <person name="Riley R."/>
            <person name="Sitrit Y."/>
            <person name="Stielow J.B."/>
            <person name="Szollosi G."/>
            <person name="Zifcakova L."/>
            <person name="Stursova M."/>
            <person name="Spatafora J.W."/>
            <person name="Tedersoo L."/>
            <person name="Vaario L.M."/>
            <person name="Yamada A."/>
            <person name="Yan M."/>
            <person name="Wang P."/>
            <person name="Xu J."/>
            <person name="Bruns T."/>
            <person name="Baldrian P."/>
            <person name="Vilgalys R."/>
            <person name="Dunand C."/>
            <person name="Henrissat B."/>
            <person name="Grigoriev I.V."/>
            <person name="Hibbett D."/>
            <person name="Nagy L.G."/>
            <person name="Martin F.M."/>
        </authorList>
    </citation>
    <scope>NUCLEOTIDE SEQUENCE</scope>
    <source>
        <strain evidence="6">Prilba</strain>
    </source>
</reference>
<feature type="region of interest" description="Disordered" evidence="5">
    <location>
        <begin position="368"/>
        <end position="424"/>
    </location>
</feature>
<feature type="compositionally biased region" description="Acidic residues" evidence="5">
    <location>
        <begin position="390"/>
        <end position="414"/>
    </location>
</feature>
<accession>A0A9P5MTP5</accession>
<comment type="similarity">
    <text evidence="2">Belongs to the NSA1 family.</text>
</comment>
<dbReference type="EMBL" id="WHVB01000011">
    <property type="protein sequence ID" value="KAF8478468.1"/>
    <property type="molecule type" value="Genomic_DNA"/>
</dbReference>
<dbReference type="AlphaFoldDB" id="A0A9P5MTP5"/>
<feature type="region of interest" description="Disordered" evidence="5">
    <location>
        <begin position="167"/>
        <end position="191"/>
    </location>
</feature>
<evidence type="ECO:0000256" key="5">
    <source>
        <dbReference type="SAM" id="MobiDB-lite"/>
    </source>
</evidence>
<proteinExistence type="inferred from homology"/>
<evidence type="ECO:0000313" key="6">
    <source>
        <dbReference type="EMBL" id="KAF8478468.1"/>
    </source>
</evidence>
<dbReference type="GO" id="GO:0030687">
    <property type="term" value="C:preribosome, large subunit precursor"/>
    <property type="evidence" value="ECO:0007669"/>
    <property type="project" value="TreeGrafter"/>
</dbReference>
<evidence type="ECO:0000256" key="4">
    <source>
        <dbReference type="ARBA" id="ARBA00014234"/>
    </source>
</evidence>
<sequence length="424" mass="46124">MPRFLIGDQLGNLKTFNYLPSSTAPSKVTVSTIYDGSDKGKRHAVQKLAIQTSGDGPLIAVARSDGSASISRLQAQGLETLREWTEPRLTAAQKYVGLAASSVGVYSCTSNGALRLTPLGESDTEPSRTAVLPMRLCEWRLAPDNTTFSYGGDEVELSVWDLETAFAPKQQAPSPPPPQPESSSSKKRKRGSELLPGELWRAKNVANDSLSLRQPVHNTCLTYISTTSQQLLAGTQRGDVRRYDTRVARKPVAEWKQIAPMGGNGGIGGVEKGFHEHEVFVSDQTNNLFAVDMRKGRVIYGYKGIAGAITSIAPSPAGLISTSLDRYARVHSTYSPPPEAGQPQDEKGAVLEKLYMKSIPTCVVWDGVTEGDADKDDDHRMQPGGSDGNSDSEDDEDVWEDMQIAEDSENEDEAQAQRRRIGRK</sequence>
<dbReference type="GO" id="GO:0042273">
    <property type="term" value="P:ribosomal large subunit biogenesis"/>
    <property type="evidence" value="ECO:0007669"/>
    <property type="project" value="InterPro"/>
</dbReference>
<keyword evidence="7" id="KW-1185">Reference proteome</keyword>
<dbReference type="PANTHER" id="PTHR16038:SF4">
    <property type="entry name" value="WD REPEAT-CONTAINING PROTEIN 74"/>
    <property type="match status" value="1"/>
</dbReference>
<dbReference type="InterPro" id="IPR037379">
    <property type="entry name" value="WDR74/Nsa1"/>
</dbReference>
<dbReference type="InterPro" id="IPR036322">
    <property type="entry name" value="WD40_repeat_dom_sf"/>
</dbReference>